<sequence>MFARAFEVYIVPALLEQEHKNDYLVCEIYSFVYLLGEQRKHLNRSIRSLMEVVVLYIIKNI</sequence>
<evidence type="ECO:0000313" key="2">
    <source>
        <dbReference type="EMBL" id="PDY38614.1"/>
    </source>
</evidence>
<gene>
    <name evidence="2" type="ORF">COO17_20635</name>
</gene>
<name>A0A2A7BN79_9BACI</name>
<dbReference type="InterPro" id="IPR041047">
    <property type="entry name" value="LPD1"/>
</dbReference>
<dbReference type="Pfam" id="PF18796">
    <property type="entry name" value="LPD1"/>
    <property type="match status" value="1"/>
</dbReference>
<evidence type="ECO:0000259" key="1">
    <source>
        <dbReference type="Pfam" id="PF18796"/>
    </source>
</evidence>
<dbReference type="AlphaFoldDB" id="A0A2A7BN79"/>
<accession>A0A2A7BN79</accession>
<proteinExistence type="predicted"/>
<protein>
    <recommendedName>
        <fullName evidence="1">Large polyvalent protein-associated domain-containing protein</fullName>
    </recommendedName>
</protein>
<reference evidence="2 3" key="1">
    <citation type="submission" date="2017-09" db="EMBL/GenBank/DDBJ databases">
        <title>Large-scale bioinformatics analysis of Bacillus genomes uncovers conserved roles of natural products in bacterial physiology.</title>
        <authorList>
            <consortium name="Agbiome Team Llc"/>
            <person name="Bleich R.M."/>
            <person name="Grubbs K.J."/>
            <person name="Santa Maria K.C."/>
            <person name="Allen S.E."/>
            <person name="Farag S."/>
            <person name="Shank E.A."/>
            <person name="Bowers A."/>
        </authorList>
    </citation>
    <scope>NUCLEOTIDE SEQUENCE [LARGE SCALE GENOMIC DNA]</scope>
    <source>
        <strain evidence="2 3">AFS098222</strain>
    </source>
</reference>
<feature type="domain" description="Large polyvalent protein-associated" evidence="1">
    <location>
        <begin position="1"/>
        <end position="51"/>
    </location>
</feature>
<organism evidence="2 3">
    <name type="scientific">Bacillus wiedmannii</name>
    <dbReference type="NCBI Taxonomy" id="1890302"/>
    <lineage>
        <taxon>Bacteria</taxon>
        <taxon>Bacillati</taxon>
        <taxon>Bacillota</taxon>
        <taxon>Bacilli</taxon>
        <taxon>Bacillales</taxon>
        <taxon>Bacillaceae</taxon>
        <taxon>Bacillus</taxon>
        <taxon>Bacillus cereus group</taxon>
    </lineage>
</organism>
<evidence type="ECO:0000313" key="3">
    <source>
        <dbReference type="Proteomes" id="UP000220111"/>
    </source>
</evidence>
<comment type="caution">
    <text evidence="2">The sequence shown here is derived from an EMBL/GenBank/DDBJ whole genome shotgun (WGS) entry which is preliminary data.</text>
</comment>
<dbReference type="Proteomes" id="UP000220111">
    <property type="component" value="Unassembled WGS sequence"/>
</dbReference>
<dbReference type="EMBL" id="NVPQ01000065">
    <property type="protein sequence ID" value="PDY38614.1"/>
    <property type="molecule type" value="Genomic_DNA"/>
</dbReference>